<reference evidence="2" key="1">
    <citation type="submission" date="2013-02" db="EMBL/GenBank/DDBJ databases">
        <authorList>
            <person name="Hughes D."/>
        </authorList>
    </citation>
    <scope>NUCLEOTIDE SEQUENCE</scope>
    <source>
        <strain>Durham</strain>
        <strain evidence="2">NC isolate 2 -- Noor lab</strain>
    </source>
</reference>
<evidence type="ECO:0000313" key="1">
    <source>
        <dbReference type="EnsemblMetazoa" id="MESCA001689-PA"/>
    </source>
</evidence>
<sequence length="65" mass="7356">MSFYEGYVAVKGYVSGRFAPSKGAPSHTEPNSSEYVPILQYGIQRPKEHLLTWTAELEPTKVLLW</sequence>
<dbReference type="HOGENOM" id="CLU_2852282_0_0_1"/>
<protein>
    <submittedName>
        <fullName evidence="1">Uncharacterized protein</fullName>
    </submittedName>
</protein>
<name>T1GEC8_MEGSC</name>
<keyword evidence="2" id="KW-1185">Reference proteome</keyword>
<proteinExistence type="predicted"/>
<dbReference type="EnsemblMetazoa" id="MESCA001689-RA">
    <property type="protein sequence ID" value="MESCA001689-PA"/>
    <property type="gene ID" value="MESCA001689"/>
</dbReference>
<organism evidence="1 2">
    <name type="scientific">Megaselia scalaris</name>
    <name type="common">Humpbacked fly</name>
    <name type="synonym">Phora scalaris</name>
    <dbReference type="NCBI Taxonomy" id="36166"/>
    <lineage>
        <taxon>Eukaryota</taxon>
        <taxon>Metazoa</taxon>
        <taxon>Ecdysozoa</taxon>
        <taxon>Arthropoda</taxon>
        <taxon>Hexapoda</taxon>
        <taxon>Insecta</taxon>
        <taxon>Pterygota</taxon>
        <taxon>Neoptera</taxon>
        <taxon>Endopterygota</taxon>
        <taxon>Diptera</taxon>
        <taxon>Brachycera</taxon>
        <taxon>Muscomorpha</taxon>
        <taxon>Platypezoidea</taxon>
        <taxon>Phoridae</taxon>
        <taxon>Megaseliini</taxon>
        <taxon>Megaselia</taxon>
    </lineage>
</organism>
<dbReference type="AlphaFoldDB" id="T1GEC8"/>
<evidence type="ECO:0000313" key="2">
    <source>
        <dbReference type="Proteomes" id="UP000015102"/>
    </source>
</evidence>
<accession>T1GEC8</accession>
<dbReference type="Proteomes" id="UP000015102">
    <property type="component" value="Unassembled WGS sequence"/>
</dbReference>
<dbReference type="EMBL" id="CAQQ02024419">
    <property type="status" value="NOT_ANNOTATED_CDS"/>
    <property type="molecule type" value="Genomic_DNA"/>
</dbReference>
<reference evidence="1" key="2">
    <citation type="submission" date="2015-06" db="UniProtKB">
        <authorList>
            <consortium name="EnsemblMetazoa"/>
        </authorList>
    </citation>
    <scope>IDENTIFICATION</scope>
</reference>
<dbReference type="EMBL" id="CAQQ02024420">
    <property type="status" value="NOT_ANNOTATED_CDS"/>
    <property type="molecule type" value="Genomic_DNA"/>
</dbReference>